<evidence type="ECO:0000313" key="1">
    <source>
        <dbReference type="EMBL" id="MEE1876827.1"/>
    </source>
</evidence>
<accession>A0ABU7GD04</accession>
<dbReference type="Proteomes" id="UP001343492">
    <property type="component" value="Unassembled WGS sequence"/>
</dbReference>
<reference evidence="1 2" key="1">
    <citation type="submission" date="2024-01" db="EMBL/GenBank/DDBJ databases">
        <title>The genome sequence of Erythrobacteraceae sp. strain 1XM1-14.</title>
        <authorList>
            <person name="Liu Y."/>
        </authorList>
    </citation>
    <scope>NUCLEOTIDE SEQUENCE [LARGE SCALE GENOMIC DNA]</scope>
    <source>
        <strain evidence="1 2">1XM1-14</strain>
    </source>
</reference>
<keyword evidence="2" id="KW-1185">Reference proteome</keyword>
<dbReference type="RefSeq" id="WP_354143935.1">
    <property type="nucleotide sequence ID" value="NZ_JAZDQV010000003.1"/>
</dbReference>
<name>A0ABU7GD04_9SPHN</name>
<gene>
    <name evidence="1" type="ORF">VRS74_03910</name>
</gene>
<protein>
    <submittedName>
        <fullName evidence="1">Uncharacterized protein</fullName>
    </submittedName>
</protein>
<sequence length="66" mass="6979">MALHSTISAYLRIVLVAFALLSPQFLLTAPAQAVHTSLICTERTATVAIGGSGNENGFEVSLTQEF</sequence>
<evidence type="ECO:0000313" key="2">
    <source>
        <dbReference type="Proteomes" id="UP001343492"/>
    </source>
</evidence>
<comment type="caution">
    <text evidence="1">The sequence shown here is derived from an EMBL/GenBank/DDBJ whole genome shotgun (WGS) entry which is preliminary data.</text>
</comment>
<proteinExistence type="predicted"/>
<organism evidence="1 2">
    <name type="scientific">Altererythrobacter litoralis</name>
    <dbReference type="NCBI Taxonomy" id="3113904"/>
    <lineage>
        <taxon>Bacteria</taxon>
        <taxon>Pseudomonadati</taxon>
        <taxon>Pseudomonadota</taxon>
        <taxon>Alphaproteobacteria</taxon>
        <taxon>Sphingomonadales</taxon>
        <taxon>Erythrobacteraceae</taxon>
        <taxon>Altererythrobacter</taxon>
    </lineage>
</organism>
<dbReference type="EMBL" id="JAZDQV010000003">
    <property type="protein sequence ID" value="MEE1876827.1"/>
    <property type="molecule type" value="Genomic_DNA"/>
</dbReference>